<name>A0A5S4HAL2_9ACTN</name>
<reference evidence="2 3" key="1">
    <citation type="submission" date="2019-05" db="EMBL/GenBank/DDBJ databases">
        <title>Draft genome sequence of Nonomuraea zeae DSM 100528.</title>
        <authorList>
            <person name="Saricaoglu S."/>
            <person name="Isik K."/>
        </authorList>
    </citation>
    <scope>NUCLEOTIDE SEQUENCE [LARGE SCALE GENOMIC DNA]</scope>
    <source>
        <strain evidence="2 3">DSM 100528</strain>
    </source>
</reference>
<dbReference type="Gene3D" id="1.10.10.10">
    <property type="entry name" value="Winged helix-like DNA-binding domain superfamily/Winged helix DNA-binding domain"/>
    <property type="match status" value="1"/>
</dbReference>
<keyword evidence="3" id="KW-1185">Reference proteome</keyword>
<feature type="domain" description="Transcription regulator PadR N-terminal" evidence="1">
    <location>
        <begin position="8"/>
        <end position="81"/>
    </location>
</feature>
<evidence type="ECO:0000313" key="2">
    <source>
        <dbReference type="EMBL" id="TMR35910.1"/>
    </source>
</evidence>
<evidence type="ECO:0000313" key="3">
    <source>
        <dbReference type="Proteomes" id="UP000306628"/>
    </source>
</evidence>
<dbReference type="AlphaFoldDB" id="A0A5S4HAL2"/>
<organism evidence="2 3">
    <name type="scientific">Nonomuraea zeae</name>
    <dbReference type="NCBI Taxonomy" id="1642303"/>
    <lineage>
        <taxon>Bacteria</taxon>
        <taxon>Bacillati</taxon>
        <taxon>Actinomycetota</taxon>
        <taxon>Actinomycetes</taxon>
        <taxon>Streptosporangiales</taxon>
        <taxon>Streptosporangiaceae</taxon>
        <taxon>Nonomuraea</taxon>
    </lineage>
</organism>
<evidence type="ECO:0000259" key="1">
    <source>
        <dbReference type="Pfam" id="PF03551"/>
    </source>
</evidence>
<dbReference type="OrthoDB" id="122286at2"/>
<dbReference type="InterPro" id="IPR036390">
    <property type="entry name" value="WH_DNA-bd_sf"/>
</dbReference>
<gene>
    <name evidence="2" type="ORF">ETD85_12380</name>
</gene>
<dbReference type="Proteomes" id="UP000306628">
    <property type="component" value="Unassembled WGS sequence"/>
</dbReference>
<dbReference type="InterPro" id="IPR036388">
    <property type="entry name" value="WH-like_DNA-bd_sf"/>
</dbReference>
<dbReference type="PANTHER" id="PTHR33169">
    <property type="entry name" value="PADR-FAMILY TRANSCRIPTIONAL REGULATOR"/>
    <property type="match status" value="1"/>
</dbReference>
<dbReference type="InterPro" id="IPR005149">
    <property type="entry name" value="Tscrpt_reg_PadR_N"/>
</dbReference>
<dbReference type="EMBL" id="VCKX01000029">
    <property type="protein sequence ID" value="TMR35910.1"/>
    <property type="molecule type" value="Genomic_DNA"/>
</dbReference>
<dbReference type="PANTHER" id="PTHR33169:SF13">
    <property type="entry name" value="PADR-FAMILY TRANSCRIPTIONAL REGULATOR"/>
    <property type="match status" value="1"/>
</dbReference>
<protein>
    <recommendedName>
        <fullName evidence="1">Transcription regulator PadR N-terminal domain-containing protein</fullName>
    </recommendedName>
</protein>
<accession>A0A5S4HAL2</accession>
<dbReference type="Pfam" id="PF03551">
    <property type="entry name" value="PadR"/>
    <property type="match status" value="1"/>
</dbReference>
<sequence>MQESTFLILTALAAKPQHGYGIITDVAPISSGKVRLRAGTLYAALDRLESEGLIQTDREEIVDGRARRYYRLTADGTTRLSAEAQRLHRHAETAFARLSIPPGTVPPPAIAPGGLVTSLERRYRALLRWYPQWHRRLHEQEMLAVLLHSAAPAQQRPALSDALDLIRGGLRVRIHHAVGAPSAPHWRRAANIAALLGPLALFTLRPRP</sequence>
<dbReference type="SUPFAM" id="SSF46785">
    <property type="entry name" value="Winged helix' DNA-binding domain"/>
    <property type="match status" value="1"/>
</dbReference>
<comment type="caution">
    <text evidence="2">The sequence shown here is derived from an EMBL/GenBank/DDBJ whole genome shotgun (WGS) entry which is preliminary data.</text>
</comment>
<dbReference type="InterPro" id="IPR052509">
    <property type="entry name" value="Metal_resp_DNA-bind_regulator"/>
</dbReference>
<proteinExistence type="predicted"/>